<protein>
    <submittedName>
        <fullName evidence="2">Uncharacterized protein</fullName>
    </submittedName>
</protein>
<sequence>MEVQPSHSRLGAQGTRKQISKQPKRRKGRLPGVSPLAKEARLAQRQALEDIAASPISQQEDPDELGKDIGSASSNTTAIFGPLGSLEL</sequence>
<proteinExistence type="predicted"/>
<dbReference type="Proteomes" id="UP001066276">
    <property type="component" value="Chromosome 7"/>
</dbReference>
<dbReference type="AlphaFoldDB" id="A0AAV7PJJ7"/>
<evidence type="ECO:0000256" key="1">
    <source>
        <dbReference type="SAM" id="MobiDB-lite"/>
    </source>
</evidence>
<feature type="compositionally biased region" description="Basic residues" evidence="1">
    <location>
        <begin position="18"/>
        <end position="29"/>
    </location>
</feature>
<organism evidence="2 3">
    <name type="scientific">Pleurodeles waltl</name>
    <name type="common">Iberian ribbed newt</name>
    <dbReference type="NCBI Taxonomy" id="8319"/>
    <lineage>
        <taxon>Eukaryota</taxon>
        <taxon>Metazoa</taxon>
        <taxon>Chordata</taxon>
        <taxon>Craniata</taxon>
        <taxon>Vertebrata</taxon>
        <taxon>Euteleostomi</taxon>
        <taxon>Amphibia</taxon>
        <taxon>Batrachia</taxon>
        <taxon>Caudata</taxon>
        <taxon>Salamandroidea</taxon>
        <taxon>Salamandridae</taxon>
        <taxon>Pleurodelinae</taxon>
        <taxon>Pleurodeles</taxon>
    </lineage>
</organism>
<feature type="region of interest" description="Disordered" evidence="1">
    <location>
        <begin position="1"/>
        <end position="88"/>
    </location>
</feature>
<reference evidence="2" key="1">
    <citation type="journal article" date="2022" name="bioRxiv">
        <title>Sequencing and chromosome-scale assembly of the giantPleurodeles waltlgenome.</title>
        <authorList>
            <person name="Brown T."/>
            <person name="Elewa A."/>
            <person name="Iarovenko S."/>
            <person name="Subramanian E."/>
            <person name="Araus A.J."/>
            <person name="Petzold A."/>
            <person name="Susuki M."/>
            <person name="Suzuki K.-i.T."/>
            <person name="Hayashi T."/>
            <person name="Toyoda A."/>
            <person name="Oliveira C."/>
            <person name="Osipova E."/>
            <person name="Leigh N.D."/>
            <person name="Simon A."/>
            <person name="Yun M.H."/>
        </authorList>
    </citation>
    <scope>NUCLEOTIDE SEQUENCE</scope>
    <source>
        <strain evidence="2">20211129_DDA</strain>
        <tissue evidence="2">Liver</tissue>
    </source>
</reference>
<keyword evidence="3" id="KW-1185">Reference proteome</keyword>
<name>A0AAV7PJJ7_PLEWA</name>
<accession>A0AAV7PJJ7</accession>
<evidence type="ECO:0000313" key="2">
    <source>
        <dbReference type="EMBL" id="KAJ1128341.1"/>
    </source>
</evidence>
<gene>
    <name evidence="2" type="ORF">NDU88_006720</name>
</gene>
<evidence type="ECO:0000313" key="3">
    <source>
        <dbReference type="Proteomes" id="UP001066276"/>
    </source>
</evidence>
<dbReference type="EMBL" id="JANPWB010000011">
    <property type="protein sequence ID" value="KAJ1128341.1"/>
    <property type="molecule type" value="Genomic_DNA"/>
</dbReference>
<comment type="caution">
    <text evidence="2">The sequence shown here is derived from an EMBL/GenBank/DDBJ whole genome shotgun (WGS) entry which is preliminary data.</text>
</comment>